<gene>
    <name evidence="1" type="ORF">GCM10022228_23590</name>
</gene>
<dbReference type="EMBL" id="BAAAZT010000077">
    <property type="protein sequence ID" value="GAA3911467.1"/>
    <property type="molecule type" value="Genomic_DNA"/>
</dbReference>
<accession>A0ABP7LZN6</accession>
<name>A0ABP7LZN6_9GAMM</name>
<reference evidence="2" key="1">
    <citation type="journal article" date="2019" name="Int. J. Syst. Evol. Microbiol.">
        <title>The Global Catalogue of Microorganisms (GCM) 10K type strain sequencing project: providing services to taxonomists for standard genome sequencing and annotation.</title>
        <authorList>
            <consortium name="The Broad Institute Genomics Platform"/>
            <consortium name="The Broad Institute Genome Sequencing Center for Infectious Disease"/>
            <person name="Wu L."/>
            <person name="Ma J."/>
        </authorList>
    </citation>
    <scope>NUCLEOTIDE SEQUENCE [LARGE SCALE GENOMIC DNA]</scope>
    <source>
        <strain evidence="2">JCM 16914</strain>
    </source>
</reference>
<evidence type="ECO:0008006" key="3">
    <source>
        <dbReference type="Google" id="ProtNLM"/>
    </source>
</evidence>
<organism evidence="1 2">
    <name type="scientific">Halomonas cibimaris</name>
    <dbReference type="NCBI Taxonomy" id="657012"/>
    <lineage>
        <taxon>Bacteria</taxon>
        <taxon>Pseudomonadati</taxon>
        <taxon>Pseudomonadota</taxon>
        <taxon>Gammaproteobacteria</taxon>
        <taxon>Oceanospirillales</taxon>
        <taxon>Halomonadaceae</taxon>
        <taxon>Halomonas</taxon>
    </lineage>
</organism>
<dbReference type="InterPro" id="IPR029470">
    <property type="entry name" value="PDDEXK_4"/>
</dbReference>
<evidence type="ECO:0000313" key="1">
    <source>
        <dbReference type="EMBL" id="GAA3911467.1"/>
    </source>
</evidence>
<evidence type="ECO:0000313" key="2">
    <source>
        <dbReference type="Proteomes" id="UP001500133"/>
    </source>
</evidence>
<proteinExistence type="predicted"/>
<dbReference type="Pfam" id="PF14281">
    <property type="entry name" value="PDDEXK_4"/>
    <property type="match status" value="1"/>
</dbReference>
<comment type="caution">
    <text evidence="1">The sequence shown here is derived from an EMBL/GenBank/DDBJ whole genome shotgun (WGS) entry which is preliminary data.</text>
</comment>
<sequence length="402" mass="45946">MPINKESSVSSHTTLLHLASLLRQRYARRPDFNLFTTLRGASDEVRLHSRFIAAMLDPQAHDLGHAPLQELLSHCGISDFSLEGVRVECERWNIDILVTNTRRQALFIENKINAGDQPEQLVRYHQQLQTSGYQEIHACYLSLDGGDPSANSLGDLRERSYASYTALGYYADMVPWLNNLLGRAALDPPLRESLAQYCQLILQLTGHDMNNDHLTALTETLLQGDNLQSAHDIRLAYDEALVNLHARLWRHLKTRIEQQHPAMAEQLHADSWKNTALDGYCRDYAERRRDSKYFGLYYRIPGYGEEACIGIEIEDAIYWGVYCCKDSDPKSYHAICKQLDEHGHAGSRNVYWPSYRYGQQPMTFRTPNADMLAVLSDPERFDALIATMADESAQLWNICRPL</sequence>
<dbReference type="Proteomes" id="UP001500133">
    <property type="component" value="Unassembled WGS sequence"/>
</dbReference>
<keyword evidence="2" id="KW-1185">Reference proteome</keyword>
<protein>
    <recommendedName>
        <fullName evidence="3">PD-(D/E)XK nuclease superfamily protein</fullName>
    </recommendedName>
</protein>